<accession>A0A085LP70</accession>
<name>A0A085LP70_9BILA</name>
<sequence>RRDLFLAKDAVVSEDRILLFTTRTNVDKLAHAPVWIMDGTFKTAPMVFYQIYTIHAPVGSRIFPLVYALMSGKSQALYKRLFEDLVDVAEEYELRLNPQVIMTGLQLAAINATKSEFQDVVNKAISTVANLENVVNTATNSVANRFAGIFESFLSRLSTDLEEFKVSHASRPRKAADFPQHAFSCNDLGNAASKAEELEARHRYVHRQLTLSPPSCSSCHRQSLSNRLTVTHANGINLLVASRLCPRLRASISSSLQGPKLYGHALADLRRLFGDPNLVIDAYIRTLMDMSPVKPGNANDVNRFFYEIHGTVTTLRAYEATSELSSRTTLQTVVSKLDRRMQYAWAKRQYDLRPRTATLCDFDEWLAEIVAVHNNVQANSKEPQEHQTRPVKQKTTRRPQLNILAANKLTEEC</sequence>
<gene>
    <name evidence="3" type="ORF">M513_12347</name>
</gene>
<evidence type="ECO:0000259" key="2">
    <source>
        <dbReference type="Pfam" id="PF10551"/>
    </source>
</evidence>
<protein>
    <recommendedName>
        <fullName evidence="2">MULE transposase domain-containing protein</fullName>
    </recommendedName>
</protein>
<feature type="non-terminal residue" evidence="3">
    <location>
        <position position="413"/>
    </location>
</feature>
<dbReference type="AlphaFoldDB" id="A0A085LP70"/>
<dbReference type="EMBL" id="KL363354">
    <property type="protein sequence ID" value="KFD46766.1"/>
    <property type="molecule type" value="Genomic_DNA"/>
</dbReference>
<keyword evidence="4" id="KW-1185">Reference proteome</keyword>
<organism evidence="3 4">
    <name type="scientific">Trichuris suis</name>
    <name type="common">pig whipworm</name>
    <dbReference type="NCBI Taxonomy" id="68888"/>
    <lineage>
        <taxon>Eukaryota</taxon>
        <taxon>Metazoa</taxon>
        <taxon>Ecdysozoa</taxon>
        <taxon>Nematoda</taxon>
        <taxon>Enoplea</taxon>
        <taxon>Dorylaimia</taxon>
        <taxon>Trichinellida</taxon>
        <taxon>Trichuridae</taxon>
        <taxon>Trichuris</taxon>
    </lineage>
</organism>
<dbReference type="Pfam" id="PF10551">
    <property type="entry name" value="MULE"/>
    <property type="match status" value="1"/>
</dbReference>
<dbReference type="InterPro" id="IPR018289">
    <property type="entry name" value="MULE_transposase_dom"/>
</dbReference>
<feature type="region of interest" description="Disordered" evidence="1">
    <location>
        <begin position="377"/>
        <end position="396"/>
    </location>
</feature>
<reference evidence="3 4" key="1">
    <citation type="journal article" date="2014" name="Nat. Genet.">
        <title>Genome and transcriptome of the porcine whipworm Trichuris suis.</title>
        <authorList>
            <person name="Jex A.R."/>
            <person name="Nejsum P."/>
            <person name="Schwarz E.M."/>
            <person name="Hu L."/>
            <person name="Young N.D."/>
            <person name="Hall R.S."/>
            <person name="Korhonen P.K."/>
            <person name="Liao S."/>
            <person name="Thamsborg S."/>
            <person name="Xia J."/>
            <person name="Xu P."/>
            <person name="Wang S."/>
            <person name="Scheerlinck J.P."/>
            <person name="Hofmann A."/>
            <person name="Sternberg P.W."/>
            <person name="Wang J."/>
            <person name="Gasser R.B."/>
        </authorList>
    </citation>
    <scope>NUCLEOTIDE SEQUENCE [LARGE SCALE GENOMIC DNA]</scope>
    <source>
        <strain evidence="3">DCEP-RM93M</strain>
    </source>
</reference>
<proteinExistence type="predicted"/>
<evidence type="ECO:0000313" key="4">
    <source>
        <dbReference type="Proteomes" id="UP000030764"/>
    </source>
</evidence>
<evidence type="ECO:0000256" key="1">
    <source>
        <dbReference type="SAM" id="MobiDB-lite"/>
    </source>
</evidence>
<dbReference type="Proteomes" id="UP000030764">
    <property type="component" value="Unassembled WGS sequence"/>
</dbReference>
<evidence type="ECO:0000313" key="3">
    <source>
        <dbReference type="EMBL" id="KFD46766.1"/>
    </source>
</evidence>
<feature type="domain" description="MULE transposase" evidence="2">
    <location>
        <begin position="34"/>
        <end position="119"/>
    </location>
</feature>
<feature type="non-terminal residue" evidence="3">
    <location>
        <position position="1"/>
    </location>
</feature>